<dbReference type="EMBL" id="JANBUY010000130">
    <property type="protein sequence ID" value="KAJ2863254.1"/>
    <property type="molecule type" value="Genomic_DNA"/>
</dbReference>
<dbReference type="AlphaFoldDB" id="A0A9W8ILP6"/>
<proteinExistence type="predicted"/>
<name>A0A9W8ILP6_9FUNG</name>
<evidence type="ECO:0000313" key="1">
    <source>
        <dbReference type="EMBL" id="KAJ2863254.1"/>
    </source>
</evidence>
<protein>
    <submittedName>
        <fullName evidence="1">Uncharacterized protein</fullName>
    </submittedName>
</protein>
<keyword evidence="2" id="KW-1185">Reference proteome</keyword>
<accession>A0A9W8ILP6</accession>
<dbReference type="Proteomes" id="UP001140074">
    <property type="component" value="Unassembled WGS sequence"/>
</dbReference>
<organism evidence="1 2">
    <name type="scientific">Coemansia aciculifera</name>
    <dbReference type="NCBI Taxonomy" id="417176"/>
    <lineage>
        <taxon>Eukaryota</taxon>
        <taxon>Fungi</taxon>
        <taxon>Fungi incertae sedis</taxon>
        <taxon>Zoopagomycota</taxon>
        <taxon>Kickxellomycotina</taxon>
        <taxon>Kickxellomycetes</taxon>
        <taxon>Kickxellales</taxon>
        <taxon>Kickxellaceae</taxon>
        <taxon>Coemansia</taxon>
    </lineage>
</organism>
<comment type="caution">
    <text evidence="1">The sequence shown here is derived from an EMBL/GenBank/DDBJ whole genome shotgun (WGS) entry which is preliminary data.</text>
</comment>
<sequence>MPSLQTLPRSIVQKIVYYVTYSSRQIFSGTAIELNSRPELLIPLLWVCRGFRDAVYSQYSAEYELRIGRMGEVSGEWSAWPPGLRKIVEPGFGLVSKLCVVVDVHSDFSGGALLDYVFPVAHSLTCVFTWSPGETVDMAGVFVERVKKMVPMVTEISVIDPSNPGVLVAGHQFGYLVSRLYQLVRCVSFNAFAPHVSVALQPDIRDLVHLNYRVKDGDISNVLVVARQSALTLKSLGIGAWDADIAGLVCDDGGYVEYPCLDTLDLDLQNSLPSPRLVTKGVLFPGLRRLSVCHDYPFADDTLFRGNGMTLEFLRIMPGAGICNVIRNVFTSHANLECVKIEPMSDVPCHFESSAAYLQFALDIAPGAVIRDMGDIPPGVFTPQLFAPYSCIRVLVLSARLVLLDVVELIQALPRLSDLYTLSVGLGELSDRALDRVPACMALFPSMEGFRCWHIQCWDVSMADVVGVLGVALVCPGFNHVAVAGSIHGRFMRMMEETIGMGGFKRYAPRLRRLLFNREF</sequence>
<reference evidence="1" key="1">
    <citation type="submission" date="2022-07" db="EMBL/GenBank/DDBJ databases">
        <title>Phylogenomic reconstructions and comparative analyses of Kickxellomycotina fungi.</title>
        <authorList>
            <person name="Reynolds N.K."/>
            <person name="Stajich J.E."/>
            <person name="Barry K."/>
            <person name="Grigoriev I.V."/>
            <person name="Crous P."/>
            <person name="Smith M.E."/>
        </authorList>
    </citation>
    <scope>NUCLEOTIDE SEQUENCE</scope>
    <source>
        <strain evidence="1">RSA 476</strain>
    </source>
</reference>
<gene>
    <name evidence="1" type="ORF">GGH94_003729</name>
</gene>
<evidence type="ECO:0000313" key="2">
    <source>
        <dbReference type="Proteomes" id="UP001140074"/>
    </source>
</evidence>